<dbReference type="STRING" id="1802627.A3A70_02120"/>
<evidence type="ECO:0000313" key="3">
    <source>
        <dbReference type="Proteomes" id="UP000178964"/>
    </source>
</evidence>
<organism evidence="2 3">
    <name type="scientific">candidate division WWE3 bacterium RIFCSPLOWO2_01_FULL_42_11</name>
    <dbReference type="NCBI Taxonomy" id="1802627"/>
    <lineage>
        <taxon>Bacteria</taxon>
        <taxon>Katanobacteria</taxon>
    </lineage>
</organism>
<dbReference type="Proteomes" id="UP000178964">
    <property type="component" value="Unassembled WGS sequence"/>
</dbReference>
<accession>A0A1F4VQT4</accession>
<keyword evidence="1" id="KW-0812">Transmembrane</keyword>
<evidence type="ECO:0000256" key="1">
    <source>
        <dbReference type="SAM" id="Phobius"/>
    </source>
</evidence>
<name>A0A1F4VQT4_UNCKA</name>
<keyword evidence="1" id="KW-1133">Transmembrane helix</keyword>
<reference evidence="2 3" key="1">
    <citation type="journal article" date="2016" name="Nat. Commun.">
        <title>Thousands of microbial genomes shed light on interconnected biogeochemical processes in an aquifer system.</title>
        <authorList>
            <person name="Anantharaman K."/>
            <person name="Brown C.T."/>
            <person name="Hug L.A."/>
            <person name="Sharon I."/>
            <person name="Castelle C.J."/>
            <person name="Probst A.J."/>
            <person name="Thomas B.C."/>
            <person name="Singh A."/>
            <person name="Wilkins M.J."/>
            <person name="Karaoz U."/>
            <person name="Brodie E.L."/>
            <person name="Williams K.H."/>
            <person name="Hubbard S.S."/>
            <person name="Banfield J.F."/>
        </authorList>
    </citation>
    <scope>NUCLEOTIDE SEQUENCE [LARGE SCALE GENOMIC DNA]</scope>
</reference>
<dbReference type="EMBL" id="MEVK01000013">
    <property type="protein sequence ID" value="OGC59554.1"/>
    <property type="molecule type" value="Genomic_DNA"/>
</dbReference>
<evidence type="ECO:0000313" key="2">
    <source>
        <dbReference type="EMBL" id="OGC59554.1"/>
    </source>
</evidence>
<gene>
    <name evidence="2" type="ORF">A3A70_02120</name>
</gene>
<dbReference type="AlphaFoldDB" id="A0A1F4VQT4"/>
<comment type="caution">
    <text evidence="2">The sequence shown here is derived from an EMBL/GenBank/DDBJ whole genome shotgun (WGS) entry which is preliminary data.</text>
</comment>
<feature type="transmembrane region" description="Helical" evidence="1">
    <location>
        <begin position="82"/>
        <end position="100"/>
    </location>
</feature>
<feature type="transmembrane region" description="Helical" evidence="1">
    <location>
        <begin position="58"/>
        <end position="76"/>
    </location>
</feature>
<protein>
    <submittedName>
        <fullName evidence="2">Uncharacterized protein</fullName>
    </submittedName>
</protein>
<sequence length="189" mass="21076">MSTPTHMVVGLWITQIIPNPFISLPLAFASHMVLDAIPHNDYFYFQIPGNFKHMHESPLSIVLLGVGGFLTMYLALHTPNPIIASAGAFMGLLPDAIWAISKRMSLLSNGLIKKINWFHQEISHTTFDLGEAFHNLGAGRKVSFPTSFTTRKENFMKISDSALTKLGWFVESGIEVGLCLYLSIWVLLK</sequence>
<proteinExistence type="predicted"/>
<keyword evidence="1" id="KW-0472">Membrane</keyword>
<feature type="transmembrane region" description="Helical" evidence="1">
    <location>
        <begin position="166"/>
        <end position="188"/>
    </location>
</feature>